<accession>A0A8R1U3A4</accession>
<dbReference type="OrthoDB" id="207378at2759"/>
<dbReference type="PANTHER" id="PTHR11161">
    <property type="entry name" value="O-ACYLTRANSFERASE"/>
    <property type="match status" value="1"/>
</dbReference>
<organism evidence="1 2">
    <name type="scientific">Pristionchus pacificus</name>
    <name type="common">Parasitic nematode worm</name>
    <dbReference type="NCBI Taxonomy" id="54126"/>
    <lineage>
        <taxon>Eukaryota</taxon>
        <taxon>Metazoa</taxon>
        <taxon>Ecdysozoa</taxon>
        <taxon>Nematoda</taxon>
        <taxon>Chromadorea</taxon>
        <taxon>Rhabditida</taxon>
        <taxon>Rhabditina</taxon>
        <taxon>Diplogasteromorpha</taxon>
        <taxon>Diplogasteroidea</taxon>
        <taxon>Neodiplogasteridae</taxon>
        <taxon>Pristionchus</taxon>
    </lineage>
</organism>
<name>A0A2A6BQ97_PRIPA</name>
<dbReference type="InterPro" id="IPR002656">
    <property type="entry name" value="Acyl_transf_3_dom"/>
</dbReference>
<evidence type="ECO:0000313" key="1">
    <source>
        <dbReference type="EnsemblMetazoa" id="PPA00589.1"/>
    </source>
</evidence>
<reference evidence="2" key="1">
    <citation type="journal article" date="2008" name="Nat. Genet.">
        <title>The Pristionchus pacificus genome provides a unique perspective on nematode lifestyle and parasitism.</title>
        <authorList>
            <person name="Dieterich C."/>
            <person name="Clifton S.W."/>
            <person name="Schuster L.N."/>
            <person name="Chinwalla A."/>
            <person name="Delehaunty K."/>
            <person name="Dinkelacker I."/>
            <person name="Fulton L."/>
            <person name="Fulton R."/>
            <person name="Godfrey J."/>
            <person name="Minx P."/>
            <person name="Mitreva M."/>
            <person name="Roeseler W."/>
            <person name="Tian H."/>
            <person name="Witte H."/>
            <person name="Yang S.P."/>
            <person name="Wilson R.K."/>
            <person name="Sommer R.J."/>
        </authorList>
    </citation>
    <scope>NUCLEOTIDE SEQUENCE [LARGE SCALE GENOMIC DNA]</scope>
    <source>
        <strain evidence="2">PS312</strain>
    </source>
</reference>
<proteinExistence type="predicted"/>
<reference evidence="1" key="2">
    <citation type="submission" date="2022-06" db="UniProtKB">
        <authorList>
            <consortium name="EnsemblMetazoa"/>
        </authorList>
    </citation>
    <scope>IDENTIFICATION</scope>
    <source>
        <strain evidence="1">PS312</strain>
    </source>
</reference>
<gene>
    <name evidence="1" type="primary">WBGene00090143</name>
</gene>
<protein>
    <submittedName>
        <fullName evidence="1">Acyltransferase</fullName>
    </submittedName>
</protein>
<dbReference type="Proteomes" id="UP000005239">
    <property type="component" value="Unassembled WGS sequence"/>
</dbReference>
<dbReference type="InterPro" id="IPR052728">
    <property type="entry name" value="O2_lipid_transport_reg"/>
</dbReference>
<keyword evidence="2" id="KW-1185">Reference proteome</keyword>
<dbReference type="AlphaFoldDB" id="A0A2A6BQ97"/>
<dbReference type="Pfam" id="PF01757">
    <property type="entry name" value="Acyl_transf_3"/>
    <property type="match status" value="1"/>
</dbReference>
<evidence type="ECO:0000313" key="2">
    <source>
        <dbReference type="Proteomes" id="UP000005239"/>
    </source>
</evidence>
<sequence>MFQHENVSSPAADNSSSDTAIKTYFKVTKLETPCFRDIKRAYTDVLIAALTAQKCRTLLCLREEKIANASYAMKMLASIGRPHSLDLDEISLTWAGDAHLCRSVKASAPFPVAYCFAHVHIDWRKVDLASYGLDLIAHLPGGKIPDVEDGTTDGSCSRMMGVSNARIALCLPASCQEDKDLGRILSRSTNGTARLCEIACEGPKKEKSVLFYVFKNNRDENEMKGEKERVAKSKCRTLLCLREEKIANASYAMKMLASIGRPHSLDLDEISLTWAGDAHLCRSVKASAPFPVAYCFAHVHIDWRKVDLASYGLDLIAHLPGGKIPDVEDGTTDGSCSRMMGVSNARIALCLPASCQEDKDLGRILSRSTNGTARLCEIACEGPKKEKSVLFYVFNSILVVLLSIALISFLLDYLAIRAMKEENIKDKTSWHMLMAFSIRRNTSQIFSLRKDPQSIPCLDAIRFISFTWVAALHSDVFAADGDNGLQYLRESDYIFSSIFLNACPSVDTFFLISGLLVAHSFFKKVDDVTGKIHVNPASAYSPAYWVKYYVHRWIRLTPAYLLFIAVYIAWTPRLLGAWAISTAQNSTLFVENCLNNWWMNALYVSNFADVTAMCYPISWFLAVDMQLYCIAPFFLIAIFYSSRSGIISMVGGALLSFGTIISLTAHYDLPVMTTTTKSVGNLAYTNLIYMKPWTRITPYLVGILCGYMIARVRNGTVAIRTPKTCTIILGWLISAILALTVIFSVYDYVRGPVSSILSHPLWHPLGRLSYCAFLCHWFMLHLLMNIGDGPAHFVSLWHTYLTVTIPVVFMSYVFAYVWSCLMELPFSHIEGIALERIAQRRSAQKKAGKLNTHQRMEMCPYNSTLSG</sequence>
<accession>A0A2A6BQ97</accession>
<dbReference type="EnsemblMetazoa" id="PPA00589.1">
    <property type="protein sequence ID" value="PPA00589.1"/>
    <property type="gene ID" value="WBGene00090143"/>
</dbReference>
<dbReference type="GO" id="GO:0016747">
    <property type="term" value="F:acyltransferase activity, transferring groups other than amino-acyl groups"/>
    <property type="evidence" value="ECO:0007669"/>
    <property type="project" value="InterPro"/>
</dbReference>
<dbReference type="PANTHER" id="PTHR11161:SF0">
    <property type="entry name" value="O-ACYLTRANSFERASE LIKE PROTEIN"/>
    <property type="match status" value="1"/>
</dbReference>